<dbReference type="Proteomes" id="UP000199050">
    <property type="component" value="Unassembled WGS sequence"/>
</dbReference>
<name>A0A1G8YQH0_9BACL</name>
<accession>A0A1G8YQH0</accession>
<keyword evidence="2" id="KW-1185">Reference proteome</keyword>
<dbReference type="EMBL" id="FNDX01000030">
    <property type="protein sequence ID" value="SDK04335.1"/>
    <property type="molecule type" value="Genomic_DNA"/>
</dbReference>
<evidence type="ECO:0000313" key="2">
    <source>
        <dbReference type="Proteomes" id="UP000199050"/>
    </source>
</evidence>
<organism evidence="1 2">
    <name type="scientific">Paenibacillus typhae</name>
    <dbReference type="NCBI Taxonomy" id="1174501"/>
    <lineage>
        <taxon>Bacteria</taxon>
        <taxon>Bacillati</taxon>
        <taxon>Bacillota</taxon>
        <taxon>Bacilli</taxon>
        <taxon>Bacillales</taxon>
        <taxon>Paenibacillaceae</taxon>
        <taxon>Paenibacillus</taxon>
    </lineage>
</organism>
<proteinExistence type="predicted"/>
<evidence type="ECO:0000313" key="1">
    <source>
        <dbReference type="EMBL" id="SDK04335.1"/>
    </source>
</evidence>
<dbReference type="Pfam" id="PF14172">
    <property type="entry name" value="DUF4309"/>
    <property type="match status" value="1"/>
</dbReference>
<dbReference type="InterPro" id="IPR025453">
    <property type="entry name" value="DUF4309"/>
</dbReference>
<reference evidence="2" key="1">
    <citation type="submission" date="2016-10" db="EMBL/GenBank/DDBJ databases">
        <authorList>
            <person name="Varghese N."/>
            <person name="Submissions S."/>
        </authorList>
    </citation>
    <scope>NUCLEOTIDE SEQUENCE [LARGE SCALE GENOMIC DNA]</scope>
    <source>
        <strain evidence="2">CGMCC 1.11012</strain>
    </source>
</reference>
<protein>
    <submittedName>
        <fullName evidence="1">Uncharacterized protein</fullName>
    </submittedName>
</protein>
<gene>
    <name evidence="1" type="ORF">SAMN05216192_1306</name>
</gene>
<dbReference type="AlphaFoldDB" id="A0A1G8YQH0"/>
<sequence>MRYFGTNVERQTNIGGISLAMLVHVWGAPNKSATFKTGKQTQKKVTYVRGSFQLEFIFNNPTDLDHINLTHKG</sequence>